<feature type="transmembrane region" description="Helical" evidence="5">
    <location>
        <begin position="34"/>
        <end position="51"/>
    </location>
</feature>
<dbReference type="Proteomes" id="UP000837675">
    <property type="component" value="Unassembled WGS sequence"/>
</dbReference>
<evidence type="ECO:0000313" key="6">
    <source>
        <dbReference type="EMBL" id="CAG7592577.1"/>
    </source>
</evidence>
<evidence type="ECO:0000256" key="2">
    <source>
        <dbReference type="ARBA" id="ARBA00022692"/>
    </source>
</evidence>
<accession>A0A8S4C127</accession>
<feature type="transmembrane region" description="Helical" evidence="5">
    <location>
        <begin position="63"/>
        <end position="82"/>
    </location>
</feature>
<evidence type="ECO:0000256" key="1">
    <source>
        <dbReference type="ARBA" id="ARBA00004141"/>
    </source>
</evidence>
<feature type="transmembrane region" description="Helical" evidence="5">
    <location>
        <begin position="172"/>
        <end position="190"/>
    </location>
</feature>
<dbReference type="InterPro" id="IPR006214">
    <property type="entry name" value="Bax_inhibitor_1-related"/>
</dbReference>
<feature type="transmembrane region" description="Helical" evidence="5">
    <location>
        <begin position="148"/>
        <end position="166"/>
    </location>
</feature>
<keyword evidence="3 5" id="KW-1133">Transmembrane helix</keyword>
<feature type="transmembrane region" description="Helical" evidence="5">
    <location>
        <begin position="94"/>
        <end position="112"/>
    </location>
</feature>
<dbReference type="AlphaFoldDB" id="A0A8S4C127"/>
<evidence type="ECO:0000313" key="7">
    <source>
        <dbReference type="Proteomes" id="UP000837675"/>
    </source>
</evidence>
<protein>
    <submittedName>
        <fullName evidence="6">Bax inhibitor-1/YccA family protein</fullName>
    </submittedName>
</protein>
<dbReference type="PANTHER" id="PTHR23291">
    <property type="entry name" value="BAX INHIBITOR-RELATED"/>
    <property type="match status" value="1"/>
</dbReference>
<sequence length="239" mass="26479">MNYSKMGTNSFTATRIGVLDAGLRSYMIAVYKHMSIALGLTGLIAFLVSSSPELMNLIFGSPLRWVVIFAPLVMAIFMNTRFVYMSNEGARVSLWVYSALIGVSMASLFWLYTGTSIARTFFITASAFGAMSIYGYATKKDLSTISSFFMMGLIGIIIASFVNLFMQSNAMSFIISIVGVGVFSFLTAYETQRLKSIYYQIANDSSAAEKIAVFGALGLYMDFINLFISFLHFFGERRN</sequence>
<feature type="transmembrane region" description="Helical" evidence="5">
    <location>
        <begin position="118"/>
        <end position="136"/>
    </location>
</feature>
<reference evidence="6" key="1">
    <citation type="submission" date="2021-06" db="EMBL/GenBank/DDBJ databases">
        <authorList>
            <person name="Nardi T."/>
            <person name="Nardi T."/>
        </authorList>
    </citation>
    <scope>NUCLEOTIDE SEQUENCE</scope>
</reference>
<evidence type="ECO:0000256" key="4">
    <source>
        <dbReference type="ARBA" id="ARBA00023136"/>
    </source>
</evidence>
<proteinExistence type="inferred from homology"/>
<dbReference type="GO" id="GO:0005886">
    <property type="term" value="C:plasma membrane"/>
    <property type="evidence" value="ECO:0007669"/>
    <property type="project" value="TreeGrafter"/>
</dbReference>
<keyword evidence="4 5" id="KW-0472">Membrane</keyword>
<gene>
    <name evidence="6" type="ORF">MHYMCMPASI_00582</name>
</gene>
<dbReference type="CDD" id="cd10432">
    <property type="entry name" value="BI-1-like_bacterial"/>
    <property type="match status" value="1"/>
</dbReference>
<keyword evidence="2 5" id="KW-0812">Transmembrane</keyword>
<dbReference type="PANTHER" id="PTHR23291:SF50">
    <property type="entry name" value="PROTEIN LIFEGUARD 4"/>
    <property type="match status" value="1"/>
</dbReference>
<organism evidence="6 7">
    <name type="scientific">Hyalomma marginatum</name>
    <dbReference type="NCBI Taxonomy" id="34627"/>
    <lineage>
        <taxon>Eukaryota</taxon>
        <taxon>Metazoa</taxon>
        <taxon>Ecdysozoa</taxon>
        <taxon>Arthropoda</taxon>
        <taxon>Chelicerata</taxon>
        <taxon>Arachnida</taxon>
        <taxon>Acari</taxon>
        <taxon>Parasitiformes</taxon>
        <taxon>Ixodida</taxon>
        <taxon>Ixodoidea</taxon>
        <taxon>Ixodidae</taxon>
        <taxon>Hyalomminae</taxon>
        <taxon>Hyalomma</taxon>
    </lineage>
</organism>
<comment type="subcellular location">
    <subcellularLocation>
        <location evidence="1">Membrane</location>
        <topology evidence="1">Multi-pass membrane protein</topology>
    </subcellularLocation>
</comment>
<keyword evidence="7" id="KW-1185">Reference proteome</keyword>
<comment type="similarity">
    <text evidence="5">Belongs to the BI1 family.</text>
</comment>
<evidence type="ECO:0000256" key="3">
    <source>
        <dbReference type="ARBA" id="ARBA00022989"/>
    </source>
</evidence>
<name>A0A8S4C127_9ACAR</name>
<feature type="transmembrane region" description="Helical" evidence="5">
    <location>
        <begin position="211"/>
        <end position="234"/>
    </location>
</feature>
<dbReference type="EMBL" id="CAJVAF010000281">
    <property type="protein sequence ID" value="CAG7592577.1"/>
    <property type="molecule type" value="Genomic_DNA"/>
</dbReference>
<dbReference type="Pfam" id="PF01027">
    <property type="entry name" value="Bax1-I"/>
    <property type="match status" value="1"/>
</dbReference>
<comment type="caution">
    <text evidence="6">The sequence shown here is derived from an EMBL/GenBank/DDBJ whole genome shotgun (WGS) entry which is preliminary data.</text>
</comment>
<evidence type="ECO:0000256" key="5">
    <source>
        <dbReference type="RuleBase" id="RU004379"/>
    </source>
</evidence>